<proteinExistence type="predicted"/>
<dbReference type="AlphaFoldDB" id="X1UC18"/>
<organism evidence="1">
    <name type="scientific">marine sediment metagenome</name>
    <dbReference type="NCBI Taxonomy" id="412755"/>
    <lineage>
        <taxon>unclassified sequences</taxon>
        <taxon>metagenomes</taxon>
        <taxon>ecological metagenomes</taxon>
    </lineage>
</organism>
<protein>
    <recommendedName>
        <fullName evidence="2">DUF4411 family protein</fullName>
    </recommendedName>
</protein>
<sequence>MKSNAREIFCVDASAFITMHRFYPIRMIPDLWSHLEDLFNRKEILSHQIVFDEIVPKAGKKDELAQWLSNFRSNFISTSQRQLELVPDVLSNFPKLIDAESE</sequence>
<name>X1UC18_9ZZZZ</name>
<gene>
    <name evidence="1" type="ORF">S12H4_33308</name>
</gene>
<dbReference type="InterPro" id="IPR016541">
    <property type="entry name" value="UCP008505"/>
</dbReference>
<comment type="caution">
    <text evidence="1">The sequence shown here is derived from an EMBL/GenBank/DDBJ whole genome shotgun (WGS) entry which is preliminary data.</text>
</comment>
<evidence type="ECO:0000313" key="1">
    <source>
        <dbReference type="EMBL" id="GAI97420.1"/>
    </source>
</evidence>
<dbReference type="EMBL" id="BARW01019619">
    <property type="protein sequence ID" value="GAI97420.1"/>
    <property type="molecule type" value="Genomic_DNA"/>
</dbReference>
<accession>X1UC18</accession>
<dbReference type="Pfam" id="PF14367">
    <property type="entry name" value="DUF4411"/>
    <property type="match status" value="1"/>
</dbReference>
<feature type="non-terminal residue" evidence="1">
    <location>
        <position position="102"/>
    </location>
</feature>
<reference evidence="1" key="1">
    <citation type="journal article" date="2014" name="Front. Microbiol.">
        <title>High frequency of phylogenetically diverse reductive dehalogenase-homologous genes in deep subseafloor sedimentary metagenomes.</title>
        <authorList>
            <person name="Kawai M."/>
            <person name="Futagami T."/>
            <person name="Toyoda A."/>
            <person name="Takaki Y."/>
            <person name="Nishi S."/>
            <person name="Hori S."/>
            <person name="Arai W."/>
            <person name="Tsubouchi T."/>
            <person name="Morono Y."/>
            <person name="Uchiyama I."/>
            <person name="Ito T."/>
            <person name="Fujiyama A."/>
            <person name="Inagaki F."/>
            <person name="Takami H."/>
        </authorList>
    </citation>
    <scope>NUCLEOTIDE SEQUENCE</scope>
    <source>
        <strain evidence="1">Expedition CK06-06</strain>
    </source>
</reference>
<evidence type="ECO:0008006" key="2">
    <source>
        <dbReference type="Google" id="ProtNLM"/>
    </source>
</evidence>